<reference evidence="1" key="1">
    <citation type="submission" date="2018-05" db="EMBL/GenBank/DDBJ databases">
        <authorList>
            <person name="Lanie J.A."/>
            <person name="Ng W.-L."/>
            <person name="Kazmierczak K.M."/>
            <person name="Andrzejewski T.M."/>
            <person name="Davidsen T.M."/>
            <person name="Wayne K.J."/>
            <person name="Tettelin H."/>
            <person name="Glass J.I."/>
            <person name="Rusch D."/>
            <person name="Podicherti R."/>
            <person name="Tsui H.-C.T."/>
            <person name="Winkler M.E."/>
        </authorList>
    </citation>
    <scope>NUCLEOTIDE SEQUENCE</scope>
</reference>
<name>A0A382EJB3_9ZZZZ</name>
<evidence type="ECO:0008006" key="2">
    <source>
        <dbReference type="Google" id="ProtNLM"/>
    </source>
</evidence>
<organism evidence="1">
    <name type="scientific">marine metagenome</name>
    <dbReference type="NCBI Taxonomy" id="408172"/>
    <lineage>
        <taxon>unclassified sequences</taxon>
        <taxon>metagenomes</taxon>
        <taxon>ecological metagenomes</taxon>
    </lineage>
</organism>
<feature type="non-terminal residue" evidence="1">
    <location>
        <position position="244"/>
    </location>
</feature>
<dbReference type="InterPro" id="IPR011042">
    <property type="entry name" value="6-blade_b-propeller_TolB-like"/>
</dbReference>
<proteinExistence type="predicted"/>
<dbReference type="SUPFAM" id="SSF63829">
    <property type="entry name" value="Calcium-dependent phosphotriesterase"/>
    <property type="match status" value="1"/>
</dbReference>
<dbReference type="EMBL" id="UINC01044483">
    <property type="protein sequence ID" value="SVB50013.1"/>
    <property type="molecule type" value="Genomic_DNA"/>
</dbReference>
<sequence>MKTMRWIIGACGLVILIGTSGLTAQNPTVAPSGLPCETEGEMQFICNLVSPEDLAVIPGSEWVIASGNRAGGRIHLVSVGDKTATVLFPSSIVGERLDSRSYPTCPGPIDPDEGDAFNAHGLYLQPGQADVHTLYVVHHGNRESIEVFEIDAGSATPEMTWVGCAVAPEPLGFNGVVALPDGGFVATSPRTGDVWEWQSASGWTRVPGREDTAPNGLEISADGQWLYVAGWAEEKLTRLSRGQT</sequence>
<evidence type="ECO:0000313" key="1">
    <source>
        <dbReference type="EMBL" id="SVB50013.1"/>
    </source>
</evidence>
<accession>A0A382EJB3</accession>
<gene>
    <name evidence="1" type="ORF">METZ01_LOCUS202867</name>
</gene>
<dbReference type="AlphaFoldDB" id="A0A382EJB3"/>
<dbReference type="Gene3D" id="2.120.10.30">
    <property type="entry name" value="TolB, C-terminal domain"/>
    <property type="match status" value="1"/>
</dbReference>
<protein>
    <recommendedName>
        <fullName evidence="2">SMP-30/Gluconolactonase/LRE-like region domain-containing protein</fullName>
    </recommendedName>
</protein>